<accession>A0A7J7JAV5</accession>
<comment type="caution">
    <text evidence="5">The sequence shown here is derived from an EMBL/GenBank/DDBJ whole genome shotgun (WGS) entry which is preliminary data.</text>
</comment>
<protein>
    <submittedName>
        <fullName evidence="5">SHD</fullName>
    </submittedName>
</protein>
<dbReference type="SUPFAM" id="SSF55550">
    <property type="entry name" value="SH2 domain"/>
    <property type="match status" value="1"/>
</dbReference>
<sequence length="372" mass="42293">MESCIISNLIPKEGVREKGITPKYENIVICRGRERQGIQTQDKSLTEPSPESCLSTHNSGRRKLASSRRKLWLARRRSRSIDSADMLCDYSARKMSSKLFRLSKIVDDSAGENEDINEVEKEGNYDVPVLVSAIKGASLLPRQCKKTNITLSQTRKSKSLNDIDYENVRLENPSAAEALDTEETIYDDPWSSKDLLELFIRKQSYGSLPETVMDGGAVRLNDESLNKYDNLNTDKPKIAEEFLEINTIEKVLRPAFEVDTKLPLLQQSWYHDEMSRSEAESMLERQPVGAFLVRINSLRRKDLTLSLRTMKGVAHLIAVRQADFRYILGQFSEPFESAAAMIQFYTENEMKINGAPHTYLTLPVHCTQFGSL</sequence>
<dbReference type="InterPro" id="IPR051846">
    <property type="entry name" value="SH2_domain_adapters"/>
</dbReference>
<evidence type="ECO:0000256" key="2">
    <source>
        <dbReference type="PROSITE-ProRule" id="PRU00191"/>
    </source>
</evidence>
<feature type="compositionally biased region" description="Polar residues" evidence="3">
    <location>
        <begin position="38"/>
        <end position="58"/>
    </location>
</feature>
<name>A0A7J7JAV5_BUGNE</name>
<keyword evidence="1 2" id="KW-0727">SH2 domain</keyword>
<dbReference type="InterPro" id="IPR036860">
    <property type="entry name" value="SH2_dom_sf"/>
</dbReference>
<dbReference type="OrthoDB" id="5914531at2759"/>
<gene>
    <name evidence="5" type="ORF">EB796_018297</name>
</gene>
<feature type="region of interest" description="Disordered" evidence="3">
    <location>
        <begin position="38"/>
        <end position="60"/>
    </location>
</feature>
<dbReference type="SMART" id="SM00252">
    <property type="entry name" value="SH2"/>
    <property type="match status" value="1"/>
</dbReference>
<dbReference type="PANTHER" id="PTHR15127">
    <property type="entry name" value="HEAVYWEIGHT, ISOFORM A"/>
    <property type="match status" value="1"/>
</dbReference>
<dbReference type="AlphaFoldDB" id="A0A7J7JAV5"/>
<evidence type="ECO:0000256" key="1">
    <source>
        <dbReference type="ARBA" id="ARBA00022999"/>
    </source>
</evidence>
<dbReference type="Proteomes" id="UP000593567">
    <property type="component" value="Unassembled WGS sequence"/>
</dbReference>
<proteinExistence type="predicted"/>
<evidence type="ECO:0000259" key="4">
    <source>
        <dbReference type="PROSITE" id="PS50001"/>
    </source>
</evidence>
<dbReference type="InterPro" id="IPR000980">
    <property type="entry name" value="SH2"/>
</dbReference>
<organism evidence="5 6">
    <name type="scientific">Bugula neritina</name>
    <name type="common">Brown bryozoan</name>
    <name type="synonym">Sertularia neritina</name>
    <dbReference type="NCBI Taxonomy" id="10212"/>
    <lineage>
        <taxon>Eukaryota</taxon>
        <taxon>Metazoa</taxon>
        <taxon>Spiralia</taxon>
        <taxon>Lophotrochozoa</taxon>
        <taxon>Bryozoa</taxon>
        <taxon>Gymnolaemata</taxon>
        <taxon>Cheilostomatida</taxon>
        <taxon>Flustrina</taxon>
        <taxon>Buguloidea</taxon>
        <taxon>Bugulidae</taxon>
        <taxon>Bugula</taxon>
    </lineage>
</organism>
<dbReference type="Pfam" id="PF00017">
    <property type="entry name" value="SH2"/>
    <property type="match status" value="1"/>
</dbReference>
<evidence type="ECO:0000313" key="5">
    <source>
        <dbReference type="EMBL" id="KAF6023380.1"/>
    </source>
</evidence>
<evidence type="ECO:0000256" key="3">
    <source>
        <dbReference type="SAM" id="MobiDB-lite"/>
    </source>
</evidence>
<keyword evidence="6" id="KW-1185">Reference proteome</keyword>
<evidence type="ECO:0000313" key="6">
    <source>
        <dbReference type="Proteomes" id="UP000593567"/>
    </source>
</evidence>
<reference evidence="5" key="1">
    <citation type="submission" date="2020-06" db="EMBL/GenBank/DDBJ databases">
        <title>Draft genome of Bugula neritina, a colonial animal packing powerful symbionts and potential medicines.</title>
        <authorList>
            <person name="Rayko M."/>
        </authorList>
    </citation>
    <scope>NUCLEOTIDE SEQUENCE [LARGE SCALE GENOMIC DNA]</scope>
    <source>
        <strain evidence="5">Kwan_BN1</strain>
    </source>
</reference>
<dbReference type="PANTHER" id="PTHR15127:SF32">
    <property type="entry name" value="HEAVYWEIGHT, ISOFORM A"/>
    <property type="match status" value="1"/>
</dbReference>
<dbReference type="EMBL" id="VXIV02002723">
    <property type="protein sequence ID" value="KAF6023380.1"/>
    <property type="molecule type" value="Genomic_DNA"/>
</dbReference>
<dbReference type="PROSITE" id="PS50001">
    <property type="entry name" value="SH2"/>
    <property type="match status" value="1"/>
</dbReference>
<feature type="domain" description="SH2" evidence="4">
    <location>
        <begin position="269"/>
        <end position="364"/>
    </location>
</feature>
<dbReference type="GO" id="GO:0001784">
    <property type="term" value="F:phosphotyrosine residue binding"/>
    <property type="evidence" value="ECO:0007669"/>
    <property type="project" value="TreeGrafter"/>
</dbReference>
<dbReference type="Gene3D" id="3.30.505.10">
    <property type="entry name" value="SH2 domain"/>
    <property type="match status" value="1"/>
</dbReference>